<dbReference type="GO" id="GO:0045332">
    <property type="term" value="P:phospholipid translocation"/>
    <property type="evidence" value="ECO:0007669"/>
    <property type="project" value="TreeGrafter"/>
</dbReference>
<proteinExistence type="predicted"/>
<dbReference type="AlphaFoldDB" id="A0AAF0XD78"/>
<protein>
    <submittedName>
        <fullName evidence="1">Uncharacterized protein</fullName>
    </submittedName>
</protein>
<dbReference type="PANTHER" id="PTHR24092:SF150">
    <property type="entry name" value="PHOSPHOLIPID-TRANSPORTING ATPASE"/>
    <property type="match status" value="1"/>
</dbReference>
<reference evidence="1" key="2">
    <citation type="submission" date="2022-03" db="EMBL/GenBank/DDBJ databases">
        <title>Draft title - Genomic analysis of global carrot germplasm unveils the trajectory of domestication and the origin of high carotenoid orange carrot.</title>
        <authorList>
            <person name="Iorizzo M."/>
            <person name="Ellison S."/>
            <person name="Senalik D."/>
            <person name="Macko-Podgorni A."/>
            <person name="Grzebelus D."/>
            <person name="Bostan H."/>
            <person name="Rolling W."/>
            <person name="Curaba J."/>
            <person name="Simon P."/>
        </authorList>
    </citation>
    <scope>NUCLEOTIDE SEQUENCE</scope>
    <source>
        <tissue evidence="1">Leaf</tissue>
    </source>
</reference>
<keyword evidence="2" id="KW-1185">Reference proteome</keyword>
<evidence type="ECO:0000313" key="1">
    <source>
        <dbReference type="EMBL" id="WOH05758.1"/>
    </source>
</evidence>
<dbReference type="GO" id="GO:0005886">
    <property type="term" value="C:plasma membrane"/>
    <property type="evidence" value="ECO:0007669"/>
    <property type="project" value="TreeGrafter"/>
</dbReference>
<dbReference type="GO" id="GO:0140326">
    <property type="term" value="F:ATPase-coupled intramembrane lipid transporter activity"/>
    <property type="evidence" value="ECO:0007669"/>
    <property type="project" value="TreeGrafter"/>
</dbReference>
<organism evidence="1 2">
    <name type="scientific">Daucus carota subsp. sativus</name>
    <name type="common">Carrot</name>
    <dbReference type="NCBI Taxonomy" id="79200"/>
    <lineage>
        <taxon>Eukaryota</taxon>
        <taxon>Viridiplantae</taxon>
        <taxon>Streptophyta</taxon>
        <taxon>Embryophyta</taxon>
        <taxon>Tracheophyta</taxon>
        <taxon>Spermatophyta</taxon>
        <taxon>Magnoliopsida</taxon>
        <taxon>eudicotyledons</taxon>
        <taxon>Gunneridae</taxon>
        <taxon>Pentapetalae</taxon>
        <taxon>asterids</taxon>
        <taxon>campanulids</taxon>
        <taxon>Apiales</taxon>
        <taxon>Apiaceae</taxon>
        <taxon>Apioideae</taxon>
        <taxon>Scandiceae</taxon>
        <taxon>Daucinae</taxon>
        <taxon>Daucus</taxon>
        <taxon>Daucus sect. Daucus</taxon>
    </lineage>
</organism>
<dbReference type="PANTHER" id="PTHR24092">
    <property type="entry name" value="PROBABLE PHOSPHOLIPID-TRANSPORTING ATPASE"/>
    <property type="match status" value="1"/>
</dbReference>
<dbReference type="EMBL" id="CP093348">
    <property type="protein sequence ID" value="WOH05758.1"/>
    <property type="molecule type" value="Genomic_DNA"/>
</dbReference>
<name>A0AAF0XD78_DAUCS</name>
<dbReference type="Proteomes" id="UP000077755">
    <property type="component" value="Chromosome 6"/>
</dbReference>
<reference evidence="1" key="1">
    <citation type="journal article" date="2016" name="Nat. Genet.">
        <title>A high-quality carrot genome assembly provides new insights into carotenoid accumulation and asterid genome evolution.</title>
        <authorList>
            <person name="Iorizzo M."/>
            <person name="Ellison S."/>
            <person name="Senalik D."/>
            <person name="Zeng P."/>
            <person name="Satapoomin P."/>
            <person name="Huang J."/>
            <person name="Bowman M."/>
            <person name="Iovene M."/>
            <person name="Sanseverino W."/>
            <person name="Cavagnaro P."/>
            <person name="Yildiz M."/>
            <person name="Macko-Podgorni A."/>
            <person name="Moranska E."/>
            <person name="Grzebelus E."/>
            <person name="Grzebelus D."/>
            <person name="Ashrafi H."/>
            <person name="Zheng Z."/>
            <person name="Cheng S."/>
            <person name="Spooner D."/>
            <person name="Van Deynze A."/>
            <person name="Simon P."/>
        </authorList>
    </citation>
    <scope>NUCLEOTIDE SEQUENCE</scope>
    <source>
        <tissue evidence="1">Leaf</tissue>
    </source>
</reference>
<sequence length="65" mass="7623">MGEDSGWRRLRNTAYVYGVVIFTGHDSKVMQNATTSPSKRSRIEKQMDKIIYILFSFLLLNYFNN</sequence>
<evidence type="ECO:0000313" key="2">
    <source>
        <dbReference type="Proteomes" id="UP000077755"/>
    </source>
</evidence>
<accession>A0AAF0XD78</accession>
<gene>
    <name evidence="1" type="ORF">DCAR_0625179</name>
</gene>